<name>W8BEB6_CERCA</name>
<dbReference type="EMBL" id="GAMC01009563">
    <property type="protein sequence ID" value="JAB96992.1"/>
    <property type="molecule type" value="mRNA"/>
</dbReference>
<evidence type="ECO:0000313" key="1">
    <source>
        <dbReference type="EMBL" id="JAB96992.1"/>
    </source>
</evidence>
<sequence length="120" mass="13526">MQRFTIAVQLKGQNQQYCTIIIIITATTITTTTESWRKIQQKNILFGGDGGGGGVYVAALGQARHSLDIRCGRFYCYHCCCCYTNSLFACSFDCLLRCSECCREYQKKISCDRRPNCTSC</sequence>
<accession>W8BEB6</accession>
<organism evidence="1">
    <name type="scientific">Ceratitis capitata</name>
    <name type="common">Mediterranean fruit fly</name>
    <name type="synonym">Tephritis capitata</name>
    <dbReference type="NCBI Taxonomy" id="7213"/>
    <lineage>
        <taxon>Eukaryota</taxon>
        <taxon>Metazoa</taxon>
        <taxon>Ecdysozoa</taxon>
        <taxon>Arthropoda</taxon>
        <taxon>Hexapoda</taxon>
        <taxon>Insecta</taxon>
        <taxon>Pterygota</taxon>
        <taxon>Neoptera</taxon>
        <taxon>Endopterygota</taxon>
        <taxon>Diptera</taxon>
        <taxon>Brachycera</taxon>
        <taxon>Muscomorpha</taxon>
        <taxon>Tephritoidea</taxon>
        <taxon>Tephritidae</taxon>
        <taxon>Ceratitis</taxon>
        <taxon>Ceratitis</taxon>
    </lineage>
</organism>
<protein>
    <submittedName>
        <fullName evidence="1">Uncharacterized protein</fullName>
    </submittedName>
</protein>
<reference evidence="1" key="2">
    <citation type="journal article" date="2014" name="BMC Genomics">
        <title>A genomic perspective to assessing quality of mass-reared SIT flies used in Mediterranean fruit fly (Ceratitis capitata) eradication in California.</title>
        <authorList>
            <person name="Calla B."/>
            <person name="Hall B."/>
            <person name="Hou S."/>
            <person name="Geib S.M."/>
        </authorList>
    </citation>
    <scope>NUCLEOTIDE SEQUENCE</scope>
</reference>
<dbReference type="AlphaFoldDB" id="W8BEB6"/>
<reference evidence="1" key="1">
    <citation type="submission" date="2013-07" db="EMBL/GenBank/DDBJ databases">
        <authorList>
            <person name="Geib S."/>
        </authorList>
    </citation>
    <scope>NUCLEOTIDE SEQUENCE</scope>
</reference>
<proteinExistence type="evidence at transcript level"/>